<feature type="compositionally biased region" description="Polar residues" evidence="1">
    <location>
        <begin position="88"/>
        <end position="99"/>
    </location>
</feature>
<accession>A0A4R7CZ38</accession>
<sequence length="113" mass="12782">MIPRKNCPHGQKTCLAMEEHLYTLLCERDILYQTRRSCHSSGRKVGQINNTFRALHIPTGITVQVVDSGSALLNRQTANKKLMEKMQQRQFDASASTSENAKKGSEKYNAEEL</sequence>
<proteinExistence type="predicted"/>
<dbReference type="SUPFAM" id="SSF75620">
    <property type="entry name" value="Release factor"/>
    <property type="match status" value="1"/>
</dbReference>
<dbReference type="AlphaFoldDB" id="A0A4R7CZ38"/>
<dbReference type="OrthoDB" id="9815709at2"/>
<reference evidence="2 3" key="1">
    <citation type="submission" date="2019-03" db="EMBL/GenBank/DDBJ databases">
        <title>Genomic Encyclopedia of Type Strains, Phase III (KMG-III): the genomes of soil and plant-associated and newly described type strains.</title>
        <authorList>
            <person name="Whitman W."/>
        </authorList>
    </citation>
    <scope>NUCLEOTIDE SEQUENCE [LARGE SCALE GENOMIC DNA]</scope>
    <source>
        <strain evidence="2 3">CGMCC 1.12801</strain>
    </source>
</reference>
<feature type="compositionally biased region" description="Basic and acidic residues" evidence="1">
    <location>
        <begin position="100"/>
        <end position="113"/>
    </location>
</feature>
<protein>
    <submittedName>
        <fullName evidence="2">RF-1 domain-containing protein</fullName>
    </submittedName>
</protein>
<dbReference type="InterPro" id="IPR045853">
    <property type="entry name" value="Pep_chain_release_fac_I_sf"/>
</dbReference>
<dbReference type="Gene3D" id="3.30.160.20">
    <property type="match status" value="1"/>
</dbReference>
<feature type="region of interest" description="Disordered" evidence="1">
    <location>
        <begin position="85"/>
        <end position="113"/>
    </location>
</feature>
<evidence type="ECO:0000256" key="1">
    <source>
        <dbReference type="SAM" id="MobiDB-lite"/>
    </source>
</evidence>
<keyword evidence="3" id="KW-1185">Reference proteome</keyword>
<name>A0A4R7CZ38_9SPHI</name>
<dbReference type="EMBL" id="SNZV01000006">
    <property type="protein sequence ID" value="TDS12434.1"/>
    <property type="molecule type" value="Genomic_DNA"/>
</dbReference>
<evidence type="ECO:0000313" key="3">
    <source>
        <dbReference type="Proteomes" id="UP000294752"/>
    </source>
</evidence>
<dbReference type="Proteomes" id="UP000294752">
    <property type="component" value="Unassembled WGS sequence"/>
</dbReference>
<gene>
    <name evidence="2" type="ORF">B0I21_106292</name>
</gene>
<organism evidence="2 3">
    <name type="scientific">Sphingobacterium paludis</name>
    <dbReference type="NCBI Taxonomy" id="1476465"/>
    <lineage>
        <taxon>Bacteria</taxon>
        <taxon>Pseudomonadati</taxon>
        <taxon>Bacteroidota</taxon>
        <taxon>Sphingobacteriia</taxon>
        <taxon>Sphingobacteriales</taxon>
        <taxon>Sphingobacteriaceae</taxon>
        <taxon>Sphingobacterium</taxon>
    </lineage>
</organism>
<comment type="caution">
    <text evidence="2">The sequence shown here is derived from an EMBL/GenBank/DDBJ whole genome shotgun (WGS) entry which is preliminary data.</text>
</comment>
<evidence type="ECO:0000313" key="2">
    <source>
        <dbReference type="EMBL" id="TDS12434.1"/>
    </source>
</evidence>